<sequence length="276" mass="28637">MDFSLDFYLLFVGAIALAGVVAGIIAGLLGVGGGVVLVPVLVYLFTLMDIDPDVRMHVAIGTSLSTIIATAYSSARAHYKKGAVDLALMKSWAPWLILGSIIAMSAFSSIKSIALTFLFSGMTFLIAMYMVFGPKAQADESGTFPTGPVRWISGVVIAGLASLMGIGGGSLTVPLLSYFKYPIRKAVGNAAAVGLLIALPGTIGAFLAGLGEPNLPPFSIGYVNLAAFAILVPVTAACAPLGARLAHSINPVYLRYAFAAFLLFNAANMLKLALQS</sequence>
<keyword evidence="3 5" id="KW-1133">Transmembrane helix</keyword>
<dbReference type="AlphaFoldDB" id="A0A9D2RKF4"/>
<organism evidence="6 7">
    <name type="scientific">Candidatus Paenalcaligenes intestinipullorum</name>
    <dbReference type="NCBI Taxonomy" id="2838718"/>
    <lineage>
        <taxon>Bacteria</taxon>
        <taxon>Pseudomonadati</taxon>
        <taxon>Pseudomonadota</taxon>
        <taxon>Betaproteobacteria</taxon>
        <taxon>Burkholderiales</taxon>
        <taxon>Alcaligenaceae</taxon>
        <taxon>Paenalcaligenes</taxon>
    </lineage>
</organism>
<protein>
    <recommendedName>
        <fullName evidence="5">Probable membrane transporter protein</fullName>
    </recommendedName>
</protein>
<evidence type="ECO:0000313" key="6">
    <source>
        <dbReference type="EMBL" id="HJD43986.1"/>
    </source>
</evidence>
<dbReference type="InterPro" id="IPR002781">
    <property type="entry name" value="TM_pro_TauE-like"/>
</dbReference>
<dbReference type="PANTHER" id="PTHR43483">
    <property type="entry name" value="MEMBRANE TRANSPORTER PROTEIN HI_0806-RELATED"/>
    <property type="match status" value="1"/>
</dbReference>
<evidence type="ECO:0000256" key="4">
    <source>
        <dbReference type="ARBA" id="ARBA00023136"/>
    </source>
</evidence>
<dbReference type="Proteomes" id="UP000823889">
    <property type="component" value="Unassembled WGS sequence"/>
</dbReference>
<keyword evidence="5" id="KW-1003">Cell membrane</keyword>
<gene>
    <name evidence="6" type="ORF">H9906_03040</name>
</gene>
<dbReference type="PANTHER" id="PTHR43483:SF3">
    <property type="entry name" value="MEMBRANE TRANSPORTER PROTEIN HI_0806-RELATED"/>
    <property type="match status" value="1"/>
</dbReference>
<feature type="transmembrane region" description="Helical" evidence="5">
    <location>
        <begin position="186"/>
        <end position="208"/>
    </location>
</feature>
<dbReference type="Pfam" id="PF01925">
    <property type="entry name" value="TauE"/>
    <property type="match status" value="1"/>
</dbReference>
<feature type="transmembrane region" description="Helical" evidence="5">
    <location>
        <begin position="12"/>
        <end position="45"/>
    </location>
</feature>
<keyword evidence="2 5" id="KW-0812">Transmembrane</keyword>
<feature type="transmembrane region" description="Helical" evidence="5">
    <location>
        <begin position="152"/>
        <end position="179"/>
    </location>
</feature>
<feature type="transmembrane region" description="Helical" evidence="5">
    <location>
        <begin position="87"/>
        <end position="107"/>
    </location>
</feature>
<evidence type="ECO:0000256" key="3">
    <source>
        <dbReference type="ARBA" id="ARBA00022989"/>
    </source>
</evidence>
<evidence type="ECO:0000256" key="1">
    <source>
        <dbReference type="ARBA" id="ARBA00004141"/>
    </source>
</evidence>
<comment type="similarity">
    <text evidence="5">Belongs to the 4-toluene sulfonate uptake permease (TSUP) (TC 2.A.102) family.</text>
</comment>
<keyword evidence="4 5" id="KW-0472">Membrane</keyword>
<proteinExistence type="inferred from homology"/>
<dbReference type="GO" id="GO:0005886">
    <property type="term" value="C:plasma membrane"/>
    <property type="evidence" value="ECO:0007669"/>
    <property type="project" value="UniProtKB-SubCell"/>
</dbReference>
<feature type="transmembrane region" description="Helical" evidence="5">
    <location>
        <begin position="253"/>
        <end position="274"/>
    </location>
</feature>
<accession>A0A9D2RKF4</accession>
<feature type="transmembrane region" description="Helical" evidence="5">
    <location>
        <begin position="114"/>
        <end position="132"/>
    </location>
</feature>
<evidence type="ECO:0000313" key="7">
    <source>
        <dbReference type="Proteomes" id="UP000823889"/>
    </source>
</evidence>
<reference evidence="6" key="2">
    <citation type="submission" date="2021-04" db="EMBL/GenBank/DDBJ databases">
        <authorList>
            <person name="Gilroy R."/>
        </authorList>
    </citation>
    <scope>NUCLEOTIDE SEQUENCE</scope>
    <source>
        <strain evidence="6">9264</strain>
    </source>
</reference>
<feature type="transmembrane region" description="Helical" evidence="5">
    <location>
        <begin position="57"/>
        <end position="75"/>
    </location>
</feature>
<evidence type="ECO:0000256" key="5">
    <source>
        <dbReference type="RuleBase" id="RU363041"/>
    </source>
</evidence>
<comment type="caution">
    <text evidence="6">The sequence shown here is derived from an EMBL/GenBank/DDBJ whole genome shotgun (WGS) entry which is preliminary data.</text>
</comment>
<feature type="transmembrane region" description="Helical" evidence="5">
    <location>
        <begin position="220"/>
        <end position="241"/>
    </location>
</feature>
<comment type="subcellular location">
    <subcellularLocation>
        <location evidence="5">Cell membrane</location>
        <topology evidence="5">Multi-pass membrane protein</topology>
    </subcellularLocation>
    <subcellularLocation>
        <location evidence="1">Membrane</location>
        <topology evidence="1">Multi-pass membrane protein</topology>
    </subcellularLocation>
</comment>
<evidence type="ECO:0000256" key="2">
    <source>
        <dbReference type="ARBA" id="ARBA00022692"/>
    </source>
</evidence>
<name>A0A9D2RKF4_9BURK</name>
<reference evidence="6" key="1">
    <citation type="journal article" date="2021" name="PeerJ">
        <title>Extensive microbial diversity within the chicken gut microbiome revealed by metagenomics and culture.</title>
        <authorList>
            <person name="Gilroy R."/>
            <person name="Ravi A."/>
            <person name="Getino M."/>
            <person name="Pursley I."/>
            <person name="Horton D.L."/>
            <person name="Alikhan N.F."/>
            <person name="Baker D."/>
            <person name="Gharbi K."/>
            <person name="Hall N."/>
            <person name="Watson M."/>
            <person name="Adriaenssens E.M."/>
            <person name="Foster-Nyarko E."/>
            <person name="Jarju S."/>
            <person name="Secka A."/>
            <person name="Antonio M."/>
            <person name="Oren A."/>
            <person name="Chaudhuri R.R."/>
            <person name="La Ragione R."/>
            <person name="Hildebrand F."/>
            <person name="Pallen M.J."/>
        </authorList>
    </citation>
    <scope>NUCLEOTIDE SEQUENCE</scope>
    <source>
        <strain evidence="6">9264</strain>
    </source>
</reference>
<dbReference type="EMBL" id="DWUQ01000058">
    <property type="protein sequence ID" value="HJD43986.1"/>
    <property type="molecule type" value="Genomic_DNA"/>
</dbReference>